<dbReference type="Proteomes" id="UP001194414">
    <property type="component" value="Unassembled WGS sequence"/>
</dbReference>
<name>A0AAW4DPE8_9LACO</name>
<protein>
    <submittedName>
        <fullName evidence="1">Uncharacterized protein</fullName>
    </submittedName>
</protein>
<evidence type="ECO:0000313" key="2">
    <source>
        <dbReference type="Proteomes" id="UP001194414"/>
    </source>
</evidence>
<proteinExistence type="predicted"/>
<dbReference type="AlphaFoldDB" id="A0AAW4DPE8"/>
<evidence type="ECO:0000313" key="1">
    <source>
        <dbReference type="EMBL" id="MBI1708621.1"/>
    </source>
</evidence>
<dbReference type="EMBL" id="JACCPP010000024">
    <property type="protein sequence ID" value="MBI1708621.1"/>
    <property type="molecule type" value="Genomic_DNA"/>
</dbReference>
<reference evidence="1" key="1">
    <citation type="submission" date="2020-07" db="EMBL/GenBank/DDBJ databases">
        <title>Comparative genomics analyses of Lactobacillus crispatus isolated from different ecological niches.</title>
        <authorList>
            <person name="Mancino W."/>
            <person name="Mancabelli L."/>
            <person name="Lugli G.A."/>
            <person name="Milani C."/>
            <person name="Viappiani A."/>
            <person name="Anzalone R."/>
            <person name="Longhi G."/>
            <person name="Ventura M."/>
            <person name="Turroni F."/>
        </authorList>
    </citation>
    <scope>NUCLEOTIDE SEQUENCE</scope>
    <source>
        <strain evidence="1">LB65</strain>
    </source>
</reference>
<sequence>MRFQQCYLIFKSLSIYNYSIVKYRFNYSKKRVLKKDQNGPLFLHFSTILLFLS</sequence>
<gene>
    <name evidence="1" type="ORF">HYQ56_1609</name>
</gene>
<organism evidence="1 2">
    <name type="scientific">Lactobacillus crispatus</name>
    <dbReference type="NCBI Taxonomy" id="47770"/>
    <lineage>
        <taxon>Bacteria</taxon>
        <taxon>Bacillati</taxon>
        <taxon>Bacillota</taxon>
        <taxon>Bacilli</taxon>
        <taxon>Lactobacillales</taxon>
        <taxon>Lactobacillaceae</taxon>
        <taxon>Lactobacillus</taxon>
    </lineage>
</organism>
<accession>A0AAW4DPE8</accession>
<comment type="caution">
    <text evidence="1">The sequence shown here is derived from an EMBL/GenBank/DDBJ whole genome shotgun (WGS) entry which is preliminary data.</text>
</comment>